<feature type="region of interest" description="Disordered" evidence="2">
    <location>
        <begin position="488"/>
        <end position="514"/>
    </location>
</feature>
<accession>A0AAW0APA6</accession>
<keyword evidence="1" id="KW-0175">Coiled coil</keyword>
<feature type="compositionally biased region" description="Low complexity" evidence="2">
    <location>
        <begin position="496"/>
        <end position="514"/>
    </location>
</feature>
<feature type="compositionally biased region" description="Basic and acidic residues" evidence="2">
    <location>
        <begin position="88"/>
        <end position="128"/>
    </location>
</feature>
<organism evidence="3 4">
    <name type="scientific">Favolaschia claudopus</name>
    <dbReference type="NCBI Taxonomy" id="2862362"/>
    <lineage>
        <taxon>Eukaryota</taxon>
        <taxon>Fungi</taxon>
        <taxon>Dikarya</taxon>
        <taxon>Basidiomycota</taxon>
        <taxon>Agaricomycotina</taxon>
        <taxon>Agaricomycetes</taxon>
        <taxon>Agaricomycetidae</taxon>
        <taxon>Agaricales</taxon>
        <taxon>Marasmiineae</taxon>
        <taxon>Mycenaceae</taxon>
        <taxon>Favolaschia</taxon>
    </lineage>
</organism>
<proteinExistence type="predicted"/>
<gene>
    <name evidence="3" type="ORF">R3P38DRAFT_2997988</name>
</gene>
<dbReference type="PANTHER" id="PTHR48125:SF12">
    <property type="entry name" value="AT HOOK TRANSCRIPTION FACTOR FAMILY-RELATED"/>
    <property type="match status" value="1"/>
</dbReference>
<dbReference type="AlphaFoldDB" id="A0AAW0APA6"/>
<reference evidence="3 4" key="1">
    <citation type="journal article" date="2024" name="J Genomics">
        <title>Draft genome sequencing and assembly of Favolaschia claudopus CIRM-BRFM 2984 isolated from oak limbs.</title>
        <authorList>
            <person name="Navarro D."/>
            <person name="Drula E."/>
            <person name="Chaduli D."/>
            <person name="Cazenave R."/>
            <person name="Ahrendt S."/>
            <person name="Wang J."/>
            <person name="Lipzen A."/>
            <person name="Daum C."/>
            <person name="Barry K."/>
            <person name="Grigoriev I.V."/>
            <person name="Favel A."/>
            <person name="Rosso M.N."/>
            <person name="Martin F."/>
        </authorList>
    </citation>
    <scope>NUCLEOTIDE SEQUENCE [LARGE SCALE GENOMIC DNA]</scope>
    <source>
        <strain evidence="3 4">CIRM-BRFM 2984</strain>
    </source>
</reference>
<protein>
    <submittedName>
        <fullName evidence="3">Uncharacterized protein</fullName>
    </submittedName>
</protein>
<evidence type="ECO:0000313" key="3">
    <source>
        <dbReference type="EMBL" id="KAK7014855.1"/>
    </source>
</evidence>
<sequence>MVDKYNTRCFHFDNDTGKRVSNGFHSDACRFAHPADSNWDQARPAAPSRIRQRDFTPPRRHYDSQSAAYTHPRSRSRTRSHRYSPEPSARRERREPSEDRRGRRDPSVDRKRGSSMDRKREPSMDRSKPPPLPVVLPPPLPRPPPVPAPMAPPPPPAPPPSLTRPDPPAPASREPERKVMWDQILPLFANCVDLRKGLQDAQTDLSDYERMLETPRYTSLCTDAERERVDAERVRLQTVLDAKKTDLKAAVDALKATSWWPVGPEWDNADKYNELIEYAKSLKQLTEGVYETYVTKKQNVPSNAAPPPPQASSDANDNRPLKRRRVSDAAEVSAPLNAIDVTELEQMRDRTDKLNDLILDLQNDVVALDDSTRQLVVDEVEARMEELALEVGEEGTRGGGSKPEELQKVEQTLNKTTQDMGVVAGEIANLMAESETFRAQTEALKAEMEQQQKQIAALKEQFEVIEKTTMFDQEALVALIAAFDKIQPPSAPQPSPSSASTSAPPPTSALIPSTSSLPVDFIMTTIDEPIRDIVQSIVRPLVDDLGRDLKEKIAQQEKETYGQLWGQVGLTLKVVEAVNKATMPTPGSDPGAQTSVAPS</sequence>
<feature type="compositionally biased region" description="Basic and acidic residues" evidence="2">
    <location>
        <begin position="51"/>
        <end position="63"/>
    </location>
</feature>
<feature type="coiled-coil region" evidence="1">
    <location>
        <begin position="427"/>
        <end position="468"/>
    </location>
</feature>
<feature type="compositionally biased region" description="Basic residues" evidence="2">
    <location>
        <begin position="72"/>
        <end position="82"/>
    </location>
</feature>
<dbReference type="EMBL" id="JAWWNJ010000055">
    <property type="protein sequence ID" value="KAK7014855.1"/>
    <property type="molecule type" value="Genomic_DNA"/>
</dbReference>
<dbReference type="PANTHER" id="PTHR48125">
    <property type="entry name" value="LP07818P1"/>
    <property type="match status" value="1"/>
</dbReference>
<feature type="region of interest" description="Disordered" evidence="2">
    <location>
        <begin position="297"/>
        <end position="329"/>
    </location>
</feature>
<evidence type="ECO:0000256" key="2">
    <source>
        <dbReference type="SAM" id="MobiDB-lite"/>
    </source>
</evidence>
<comment type="caution">
    <text evidence="3">The sequence shown here is derived from an EMBL/GenBank/DDBJ whole genome shotgun (WGS) entry which is preliminary data.</text>
</comment>
<dbReference type="Proteomes" id="UP001362999">
    <property type="component" value="Unassembled WGS sequence"/>
</dbReference>
<name>A0AAW0APA6_9AGAR</name>
<keyword evidence="4" id="KW-1185">Reference proteome</keyword>
<feature type="region of interest" description="Disordered" evidence="2">
    <location>
        <begin position="34"/>
        <end position="175"/>
    </location>
</feature>
<evidence type="ECO:0000313" key="4">
    <source>
        <dbReference type="Proteomes" id="UP001362999"/>
    </source>
</evidence>
<evidence type="ECO:0000256" key="1">
    <source>
        <dbReference type="SAM" id="Coils"/>
    </source>
</evidence>
<feature type="compositionally biased region" description="Pro residues" evidence="2">
    <location>
        <begin position="129"/>
        <end position="170"/>
    </location>
</feature>
<dbReference type="Gene3D" id="1.10.287.1490">
    <property type="match status" value="1"/>
</dbReference>